<feature type="transmembrane region" description="Helical" evidence="1">
    <location>
        <begin position="220"/>
        <end position="242"/>
    </location>
</feature>
<name>A0A0U1DJL5_9MYCO</name>
<sequence length="264" mass="29536">MTTTAVPLAPAKPVISALPPSLGLRVMWIVAFGSLVLGFPLYTYLVFHGHMDRGLMANLLATQATAAYFVGIFAAFLPIRSLRRWTRFERLQGVVLPFVICSYATHLTWELGWLILHKPIAGARESAWAYPWWAYIDGGDLRYLNPNPHFVMIEVLSVINACVGVTGLILLKRSQFTDYRGTLLVMSTAVTHTVLTWYYYGSEIIGGLRSVNTSSFFDLGVKFIMLNMPWLIAPWLVLAWGYQMLKRQFAALAQPPEMVSGTTA</sequence>
<feature type="transmembrane region" description="Helical" evidence="1">
    <location>
        <begin position="183"/>
        <end position="200"/>
    </location>
</feature>
<gene>
    <name evidence="2" type="ORF">BN000_03944</name>
</gene>
<feature type="transmembrane region" description="Helical" evidence="1">
    <location>
        <begin position="59"/>
        <end position="79"/>
    </location>
</feature>
<dbReference type="Proteomes" id="UP000199601">
    <property type="component" value="Unassembled WGS sequence"/>
</dbReference>
<keyword evidence="3" id="KW-1185">Reference proteome</keyword>
<keyword evidence="1" id="KW-1133">Transmembrane helix</keyword>
<reference evidence="3" key="1">
    <citation type="submission" date="2015-03" db="EMBL/GenBank/DDBJ databases">
        <authorList>
            <person name="Urmite Genomes"/>
        </authorList>
    </citation>
    <scope>NUCLEOTIDE SEQUENCE [LARGE SCALE GENOMIC DNA]</scope>
    <source>
        <strain evidence="3">CSUR P1344</strain>
    </source>
</reference>
<dbReference type="AlphaFoldDB" id="A0A0U1DJL5"/>
<feature type="transmembrane region" description="Helical" evidence="1">
    <location>
        <begin position="91"/>
        <end position="109"/>
    </location>
</feature>
<keyword evidence="1" id="KW-0472">Membrane</keyword>
<evidence type="ECO:0000256" key="1">
    <source>
        <dbReference type="SAM" id="Phobius"/>
    </source>
</evidence>
<organism evidence="2 3">
    <name type="scientific">Mycobacterium europaeum</name>
    <dbReference type="NCBI Taxonomy" id="761804"/>
    <lineage>
        <taxon>Bacteria</taxon>
        <taxon>Bacillati</taxon>
        <taxon>Actinomycetota</taxon>
        <taxon>Actinomycetes</taxon>
        <taxon>Mycobacteriales</taxon>
        <taxon>Mycobacteriaceae</taxon>
        <taxon>Mycobacterium</taxon>
        <taxon>Mycobacterium simiae complex</taxon>
    </lineage>
</organism>
<evidence type="ECO:0000313" key="3">
    <source>
        <dbReference type="Proteomes" id="UP000199601"/>
    </source>
</evidence>
<evidence type="ECO:0000313" key="2">
    <source>
        <dbReference type="EMBL" id="CQD17739.1"/>
    </source>
</evidence>
<dbReference type="EMBL" id="CTEC01000002">
    <property type="protein sequence ID" value="CQD17739.1"/>
    <property type="molecule type" value="Genomic_DNA"/>
</dbReference>
<proteinExistence type="predicted"/>
<dbReference type="RefSeq" id="WP_090422421.1">
    <property type="nucleotide sequence ID" value="NZ_CTEC01000002.1"/>
</dbReference>
<keyword evidence="1" id="KW-0812">Transmembrane</keyword>
<feature type="transmembrane region" description="Helical" evidence="1">
    <location>
        <begin position="150"/>
        <end position="171"/>
    </location>
</feature>
<accession>A0A0U1DJL5</accession>
<feature type="transmembrane region" description="Helical" evidence="1">
    <location>
        <begin position="26"/>
        <end position="47"/>
    </location>
</feature>
<protein>
    <submittedName>
        <fullName evidence="2">Emopamil binding protein</fullName>
    </submittedName>
</protein>